<keyword evidence="1" id="KW-1133">Transmembrane helix</keyword>
<name>A0ABY4N1N0_9MICO</name>
<feature type="transmembrane region" description="Helical" evidence="1">
    <location>
        <begin position="48"/>
        <end position="65"/>
    </location>
</feature>
<feature type="transmembrane region" description="Helical" evidence="1">
    <location>
        <begin position="86"/>
        <end position="108"/>
    </location>
</feature>
<reference evidence="2" key="1">
    <citation type="submission" date="2022-05" db="EMBL/GenBank/DDBJ databases">
        <title>Complete genome sequence of toluene-degrading Gulosibacter sediminis strain ACHW.36C.</title>
        <authorList>
            <person name="Wai A.C."/>
            <person name="Lai G.K."/>
            <person name="Griffin S.D."/>
            <person name="Leung F.C."/>
        </authorList>
    </citation>
    <scope>NUCLEOTIDE SEQUENCE [LARGE SCALE GENOMIC DNA]</scope>
    <source>
        <strain evidence="2">ACHW.36C</strain>
    </source>
</reference>
<evidence type="ECO:0008006" key="3">
    <source>
        <dbReference type="Google" id="ProtNLM"/>
    </source>
</evidence>
<accession>A0ABY4N1N0</accession>
<proteinExistence type="predicted"/>
<protein>
    <recommendedName>
        <fullName evidence="3">DUF202 domain-containing protein</fullName>
    </recommendedName>
</protein>
<gene>
    <name evidence="2" type="ORF">M3M28_01380</name>
</gene>
<keyword evidence="1" id="KW-0472">Membrane</keyword>
<dbReference type="EMBL" id="CP097160">
    <property type="protein sequence ID" value="UQN15148.1"/>
    <property type="molecule type" value="Genomic_DNA"/>
</dbReference>
<evidence type="ECO:0000313" key="2">
    <source>
        <dbReference type="EMBL" id="UQN15148.1"/>
    </source>
</evidence>
<keyword evidence="1" id="KW-0812">Transmembrane</keyword>
<sequence>MTLHSYDPDDVALPRSETRFAWQRTALEIGIYSLLWSRLMLGRAGEDVLALLGYLGIAAAAALYLGASIRHSGRRPVFNRAPWLQLALLLGTVGAGVVALVVIALSVLPQAVTP</sequence>
<evidence type="ECO:0000256" key="1">
    <source>
        <dbReference type="SAM" id="Phobius"/>
    </source>
</evidence>
<organism evidence="2">
    <name type="scientific">Gulosibacter sediminis</name>
    <dbReference type="NCBI Taxonomy" id="1729695"/>
    <lineage>
        <taxon>Bacteria</taxon>
        <taxon>Bacillati</taxon>
        <taxon>Actinomycetota</taxon>
        <taxon>Actinomycetes</taxon>
        <taxon>Micrococcales</taxon>
        <taxon>Microbacteriaceae</taxon>
        <taxon>Gulosibacter</taxon>
    </lineage>
</organism>